<feature type="compositionally biased region" description="Basic and acidic residues" evidence="2">
    <location>
        <begin position="404"/>
        <end position="415"/>
    </location>
</feature>
<gene>
    <name evidence="3" type="ORF">CYCCA115_LOCUS13560</name>
</gene>
<dbReference type="EMBL" id="CAKOGP040001803">
    <property type="protein sequence ID" value="CAJ1952452.1"/>
    <property type="molecule type" value="Genomic_DNA"/>
</dbReference>
<evidence type="ECO:0000256" key="1">
    <source>
        <dbReference type="SAM" id="Coils"/>
    </source>
</evidence>
<feature type="compositionally biased region" description="Polar residues" evidence="2">
    <location>
        <begin position="352"/>
        <end position="364"/>
    </location>
</feature>
<feature type="compositionally biased region" description="Polar residues" evidence="2">
    <location>
        <begin position="90"/>
        <end position="125"/>
    </location>
</feature>
<evidence type="ECO:0000256" key="2">
    <source>
        <dbReference type="SAM" id="MobiDB-lite"/>
    </source>
</evidence>
<feature type="region of interest" description="Disordered" evidence="2">
    <location>
        <begin position="1"/>
        <end position="135"/>
    </location>
</feature>
<feature type="region of interest" description="Disordered" evidence="2">
    <location>
        <begin position="454"/>
        <end position="492"/>
    </location>
</feature>
<name>A0AAD2FUE6_9STRA</name>
<feature type="compositionally biased region" description="Basic and acidic residues" evidence="2">
    <location>
        <begin position="381"/>
        <end position="392"/>
    </location>
</feature>
<comment type="caution">
    <text evidence="3">The sequence shown here is derived from an EMBL/GenBank/DDBJ whole genome shotgun (WGS) entry which is preliminary data.</text>
</comment>
<dbReference type="Proteomes" id="UP001295423">
    <property type="component" value="Unassembled WGS sequence"/>
</dbReference>
<proteinExistence type="predicted"/>
<protein>
    <submittedName>
        <fullName evidence="3">Uncharacterized protein</fullName>
    </submittedName>
</protein>
<feature type="compositionally biased region" description="Basic and acidic residues" evidence="2">
    <location>
        <begin position="474"/>
        <end position="486"/>
    </location>
</feature>
<feature type="region of interest" description="Disordered" evidence="2">
    <location>
        <begin position="331"/>
        <end position="415"/>
    </location>
</feature>
<keyword evidence="1" id="KW-0175">Coiled coil</keyword>
<accession>A0AAD2FUE6</accession>
<dbReference type="AlphaFoldDB" id="A0AAD2FUE6"/>
<reference evidence="3" key="1">
    <citation type="submission" date="2023-08" db="EMBL/GenBank/DDBJ databases">
        <authorList>
            <person name="Audoor S."/>
            <person name="Bilcke G."/>
        </authorList>
    </citation>
    <scope>NUCLEOTIDE SEQUENCE</scope>
</reference>
<feature type="coiled-coil region" evidence="1">
    <location>
        <begin position="500"/>
        <end position="527"/>
    </location>
</feature>
<sequence>MYAQQRQMRYSPHNGPGYYEDQRRYQGSGYSQTGYSQAGYSHAGYSQQGHSQQGHSQGGWDHRSFVSGAHGHQGYGQPYANRHSPVPTYGTRSPSPQWTEQQSARYNQNMNNSPVPTSARDTPVSNGDMDHSSTIDSYDQEDYAATTYTVSEEEPAANVSCTNLLFGGGKKKAGLINCNQVDPSTTEVEVNLNMPRMEHLEKRVDHYMNQVPSSQSNLRAAVQAFHCKQEPIHTHQFAQYARYDYDTYYEEPDYIQNAFQPQMMMPPTPRQPVPAQIYGSALFSEGSASTEDEEEPVPVQRFQNKRAPREIIVDNHDTVSVLSDKHLVNMGIGPSPRHQSNYGNDEAMKPFSPTNRASPRTPSRSKGFRDYNEIPPMQARAIDENGLKKDSESSSLVPTYPDENTPRRQEKSKLVEKPVVVQRAVYRSNDNRSFDESVEVSVFQKRTDYGRSTKKQTYEYSESPSFDEPVQVRAKPETKYEPKDENPSFDESVEPMIRPRKKAELLINEYENDRTALRSTRNHMLKERTETSSNFSRPRVEAQRSRYVVDELMGKSESSEEDVLGKPREKTWDELMGTMDDTKILEDELMGKSRGKPEDMSMGMRGQSVMADSEKYHEMSSSVPDRDVDDRVTRTPSIESNIDAILEKIDNEQFEAEEETVGEEVDYMPSTRAAASLIESMMGSLTKKPLQKIAEDEDFEAGMDALNLDDDEEIKQMKKDLYRFL</sequence>
<feature type="compositionally biased region" description="Polar residues" evidence="2">
    <location>
        <begin position="28"/>
        <end position="39"/>
    </location>
</feature>
<evidence type="ECO:0000313" key="3">
    <source>
        <dbReference type="EMBL" id="CAJ1952452.1"/>
    </source>
</evidence>
<feature type="compositionally biased region" description="Low complexity" evidence="2">
    <location>
        <begin position="41"/>
        <end position="59"/>
    </location>
</feature>
<keyword evidence="4" id="KW-1185">Reference proteome</keyword>
<organism evidence="3 4">
    <name type="scientific">Cylindrotheca closterium</name>
    <dbReference type="NCBI Taxonomy" id="2856"/>
    <lineage>
        <taxon>Eukaryota</taxon>
        <taxon>Sar</taxon>
        <taxon>Stramenopiles</taxon>
        <taxon>Ochrophyta</taxon>
        <taxon>Bacillariophyta</taxon>
        <taxon>Bacillariophyceae</taxon>
        <taxon>Bacillariophycidae</taxon>
        <taxon>Bacillariales</taxon>
        <taxon>Bacillariaceae</taxon>
        <taxon>Cylindrotheca</taxon>
    </lineage>
</organism>
<evidence type="ECO:0000313" key="4">
    <source>
        <dbReference type="Proteomes" id="UP001295423"/>
    </source>
</evidence>